<keyword evidence="2" id="KW-1185">Reference proteome</keyword>
<evidence type="ECO:0000313" key="2">
    <source>
        <dbReference type="Proteomes" id="UP001341840"/>
    </source>
</evidence>
<dbReference type="Proteomes" id="UP001341840">
    <property type="component" value="Unassembled WGS sequence"/>
</dbReference>
<organism evidence="1 2">
    <name type="scientific">Stylosanthes scabra</name>
    <dbReference type="NCBI Taxonomy" id="79078"/>
    <lineage>
        <taxon>Eukaryota</taxon>
        <taxon>Viridiplantae</taxon>
        <taxon>Streptophyta</taxon>
        <taxon>Embryophyta</taxon>
        <taxon>Tracheophyta</taxon>
        <taxon>Spermatophyta</taxon>
        <taxon>Magnoliopsida</taxon>
        <taxon>eudicotyledons</taxon>
        <taxon>Gunneridae</taxon>
        <taxon>Pentapetalae</taxon>
        <taxon>rosids</taxon>
        <taxon>fabids</taxon>
        <taxon>Fabales</taxon>
        <taxon>Fabaceae</taxon>
        <taxon>Papilionoideae</taxon>
        <taxon>50 kb inversion clade</taxon>
        <taxon>dalbergioids sensu lato</taxon>
        <taxon>Dalbergieae</taxon>
        <taxon>Pterocarpus clade</taxon>
        <taxon>Stylosanthes</taxon>
    </lineage>
</organism>
<protein>
    <recommendedName>
        <fullName evidence="3">DUF4283 domain-containing protein</fullName>
    </recommendedName>
</protein>
<comment type="caution">
    <text evidence="1">The sequence shown here is derived from an EMBL/GenBank/DDBJ whole genome shotgun (WGS) entry which is preliminary data.</text>
</comment>
<name>A0ABU6SRW0_9FABA</name>
<evidence type="ECO:0000313" key="1">
    <source>
        <dbReference type="EMBL" id="MED6138473.1"/>
    </source>
</evidence>
<sequence length="249" mass="29181">MVTKRELFKLFGRDGYVYDIFVSRKKRWSTNSSFAFVRKQEQKVVKKWVAIRKTGHEGDGNGGNVPAMEAVKLSGKKEVEVIWSVKQKELLQRSLLGMCVEPIKFRRVMNILLDEWKCPGTIECRDVGTYCCLVSFTSVEMRDQAMTNELLLSVFDEVRHHWDFLSSLSRRVWVEIMRLPVNLWCIENFQSISKLWGKFILMDDRTGDPKSFSIARVMLDCFQWEQIHEWISLKIEDRVIDVFVKEVGA</sequence>
<accession>A0ABU6SRW0</accession>
<reference evidence="1 2" key="1">
    <citation type="journal article" date="2023" name="Plants (Basel)">
        <title>Bridging the Gap: Combining Genomics and Transcriptomics Approaches to Understand Stylosanthes scabra, an Orphan Legume from the Brazilian Caatinga.</title>
        <authorList>
            <person name="Ferreira-Neto J.R.C."/>
            <person name="da Silva M.D."/>
            <person name="Binneck E."/>
            <person name="de Melo N.F."/>
            <person name="da Silva R.H."/>
            <person name="de Melo A.L.T.M."/>
            <person name="Pandolfi V."/>
            <person name="Bustamante F.O."/>
            <person name="Brasileiro-Vidal A.C."/>
            <person name="Benko-Iseppon A.M."/>
        </authorList>
    </citation>
    <scope>NUCLEOTIDE SEQUENCE [LARGE SCALE GENOMIC DNA]</scope>
    <source>
        <tissue evidence="1">Leaves</tissue>
    </source>
</reference>
<gene>
    <name evidence="1" type="ORF">PIB30_074549</name>
</gene>
<evidence type="ECO:0008006" key="3">
    <source>
        <dbReference type="Google" id="ProtNLM"/>
    </source>
</evidence>
<proteinExistence type="predicted"/>
<dbReference type="EMBL" id="JASCZI010061344">
    <property type="protein sequence ID" value="MED6138473.1"/>
    <property type="molecule type" value="Genomic_DNA"/>
</dbReference>